<keyword evidence="15" id="KW-1133">Transmembrane helix</keyword>
<evidence type="ECO:0000256" key="10">
    <source>
        <dbReference type="ARBA" id="ARBA00022723"/>
    </source>
</evidence>
<keyword evidence="20" id="KW-0407">Ion channel</keyword>
<feature type="binding site" evidence="23">
    <location>
        <position position="125"/>
    </location>
    <ligand>
        <name>Zn(2+)</name>
        <dbReference type="ChEBI" id="CHEBI:29105"/>
        <label>2</label>
    </ligand>
</feature>
<evidence type="ECO:0000256" key="19">
    <source>
        <dbReference type="ARBA" id="ARBA00023180"/>
    </source>
</evidence>
<dbReference type="SUPFAM" id="SSF53300">
    <property type="entry name" value="vWA-like"/>
    <property type="match status" value="1"/>
</dbReference>
<evidence type="ECO:0000256" key="12">
    <source>
        <dbReference type="ARBA" id="ARBA00022801"/>
    </source>
</evidence>
<evidence type="ECO:0000256" key="14">
    <source>
        <dbReference type="ARBA" id="ARBA00022882"/>
    </source>
</evidence>
<name>A0AAV2M7K6_KNICA</name>
<evidence type="ECO:0000256" key="15">
    <source>
        <dbReference type="ARBA" id="ARBA00022989"/>
    </source>
</evidence>
<feature type="binding site" evidence="23">
    <location>
        <position position="160"/>
    </location>
    <ligand>
        <name>Zn(2+)</name>
        <dbReference type="ChEBI" id="CHEBI:29105"/>
        <label>2</label>
    </ligand>
</feature>
<dbReference type="Gene3D" id="3.30.450.20">
    <property type="entry name" value="PAS domain"/>
    <property type="match status" value="1"/>
</dbReference>
<keyword evidence="17" id="KW-0472">Membrane</keyword>
<comment type="subcellular location">
    <subcellularLocation>
        <location evidence="2">Cytoplasm</location>
    </subcellularLocation>
    <subcellularLocation>
        <location evidence="1">Membrane</location>
        <topology evidence="1">Single-pass type I membrane protein</topology>
    </subcellularLocation>
</comment>
<dbReference type="InterPro" id="IPR036264">
    <property type="entry name" value="Bact_exopeptidase_dim_dom"/>
</dbReference>
<evidence type="ECO:0000256" key="17">
    <source>
        <dbReference type="ARBA" id="ARBA00023136"/>
    </source>
</evidence>
<dbReference type="GO" id="GO:0005737">
    <property type="term" value="C:cytoplasm"/>
    <property type="evidence" value="ECO:0007669"/>
    <property type="project" value="UniProtKB-SubCell"/>
</dbReference>
<gene>
    <name evidence="27" type="ORF">KC01_LOCUS36108</name>
</gene>
<evidence type="ECO:0000256" key="21">
    <source>
        <dbReference type="ARBA" id="ARBA00029656"/>
    </source>
</evidence>
<reference evidence="27 28" key="1">
    <citation type="submission" date="2024-04" db="EMBL/GenBank/DDBJ databases">
        <authorList>
            <person name="Waldvogel A.-M."/>
            <person name="Schoenle A."/>
        </authorList>
    </citation>
    <scope>NUCLEOTIDE SEQUENCE [LARGE SCALE GENOMIC DNA]</scope>
</reference>
<protein>
    <recommendedName>
        <fullName evidence="5">N-acyl-aliphatic-L-amino acid amidohydrolase</fullName>
        <ecNumber evidence="5">3.5.1.14</ecNumber>
    </recommendedName>
    <alternativeName>
        <fullName evidence="21">N-acyl-L-amino-acid amidohydrolase</fullName>
    </alternativeName>
</protein>
<keyword evidence="23" id="KW-0862">Zinc</keyword>
<keyword evidence="19" id="KW-0325">Glycoprotein</keyword>
<evidence type="ECO:0000256" key="5">
    <source>
        <dbReference type="ARBA" id="ARBA00011913"/>
    </source>
</evidence>
<dbReference type="SUPFAM" id="SSF53187">
    <property type="entry name" value="Zn-dependent exopeptidases"/>
    <property type="match status" value="1"/>
</dbReference>
<keyword evidence="10 23" id="KW-0479">Metal-binding</keyword>
<evidence type="ECO:0000256" key="18">
    <source>
        <dbReference type="ARBA" id="ARBA00023157"/>
    </source>
</evidence>
<dbReference type="SMART" id="SM00327">
    <property type="entry name" value="VWA"/>
    <property type="match status" value="1"/>
</dbReference>
<dbReference type="InterPro" id="IPR001261">
    <property type="entry name" value="ArgE/DapE_CS"/>
</dbReference>
<dbReference type="InterPro" id="IPR010159">
    <property type="entry name" value="N-acyl_aa_amidohydrolase"/>
</dbReference>
<dbReference type="InterPro" id="IPR013608">
    <property type="entry name" value="VWA_N"/>
</dbReference>
<feature type="binding site" evidence="23">
    <location>
        <position position="187"/>
    </location>
    <ligand>
        <name>Zn(2+)</name>
        <dbReference type="ChEBI" id="CHEBI:29105"/>
        <label>1</label>
    </ligand>
</feature>
<evidence type="ECO:0000313" key="28">
    <source>
        <dbReference type="Proteomes" id="UP001497482"/>
    </source>
</evidence>
<dbReference type="NCBIfam" id="TIGR01880">
    <property type="entry name" value="Ac-peptdase-euk"/>
    <property type="match status" value="1"/>
</dbReference>
<dbReference type="PROSITE" id="PS50234">
    <property type="entry name" value="VWFA"/>
    <property type="match status" value="1"/>
</dbReference>
<dbReference type="Proteomes" id="UP001497482">
    <property type="component" value="Chromosome 6"/>
</dbReference>
<keyword evidence="28" id="KW-1185">Reference proteome</keyword>
<feature type="active site" evidence="22">
    <location>
        <position position="94"/>
    </location>
</feature>
<evidence type="ECO:0000256" key="6">
    <source>
        <dbReference type="ARBA" id="ARBA00022448"/>
    </source>
</evidence>
<keyword evidence="16" id="KW-0406">Ion transport</keyword>
<dbReference type="Gene3D" id="3.40.50.410">
    <property type="entry name" value="von Willebrand factor, type A domain"/>
    <property type="match status" value="1"/>
</dbReference>
<dbReference type="GO" id="GO:0005891">
    <property type="term" value="C:voltage-gated calcium channel complex"/>
    <property type="evidence" value="ECO:0007669"/>
    <property type="project" value="TreeGrafter"/>
</dbReference>
<dbReference type="GO" id="GO:0046872">
    <property type="term" value="F:metal ion binding"/>
    <property type="evidence" value="ECO:0007669"/>
    <property type="project" value="UniProtKB-KW"/>
</dbReference>
<evidence type="ECO:0000256" key="1">
    <source>
        <dbReference type="ARBA" id="ARBA00004479"/>
    </source>
</evidence>
<dbReference type="InterPro" id="IPR002933">
    <property type="entry name" value="Peptidase_M20"/>
</dbReference>
<organism evidence="27 28">
    <name type="scientific">Knipowitschia caucasica</name>
    <name type="common">Caucasian dwarf goby</name>
    <name type="synonym">Pomatoschistus caucasicus</name>
    <dbReference type="NCBI Taxonomy" id="637954"/>
    <lineage>
        <taxon>Eukaryota</taxon>
        <taxon>Metazoa</taxon>
        <taxon>Chordata</taxon>
        <taxon>Craniata</taxon>
        <taxon>Vertebrata</taxon>
        <taxon>Euteleostomi</taxon>
        <taxon>Actinopterygii</taxon>
        <taxon>Neopterygii</taxon>
        <taxon>Teleostei</taxon>
        <taxon>Neoteleostei</taxon>
        <taxon>Acanthomorphata</taxon>
        <taxon>Gobiaria</taxon>
        <taxon>Gobiiformes</taxon>
        <taxon>Gobioidei</taxon>
        <taxon>Gobiidae</taxon>
        <taxon>Gobiinae</taxon>
        <taxon>Knipowitschia</taxon>
    </lineage>
</organism>
<evidence type="ECO:0000256" key="20">
    <source>
        <dbReference type="ARBA" id="ARBA00023303"/>
    </source>
</evidence>
<feature type="binding site" evidence="23">
    <location>
        <position position="338"/>
    </location>
    <ligand>
        <name>Zn(2+)</name>
        <dbReference type="ChEBI" id="CHEBI:29105"/>
        <label>2</label>
    </ligand>
</feature>
<dbReference type="InterPro" id="IPR036465">
    <property type="entry name" value="vWFA_dom_sf"/>
</dbReference>
<dbReference type="GO" id="GO:0006520">
    <property type="term" value="P:amino acid metabolic process"/>
    <property type="evidence" value="ECO:0007669"/>
    <property type="project" value="InterPro"/>
</dbReference>
<dbReference type="InterPro" id="IPR051173">
    <property type="entry name" value="Ca_channel_alpha-2/delta"/>
</dbReference>
<keyword evidence="18" id="KW-1015">Disulfide bond</keyword>
<dbReference type="Gene3D" id="3.40.630.10">
    <property type="entry name" value="Zn peptidases"/>
    <property type="match status" value="1"/>
</dbReference>
<evidence type="ECO:0000256" key="3">
    <source>
        <dbReference type="ARBA" id="ARBA00006247"/>
    </source>
</evidence>
<dbReference type="FunFam" id="3.40.630.10:FF:000019">
    <property type="entry name" value="Aminoacylase 1"/>
    <property type="match status" value="1"/>
</dbReference>
<dbReference type="CDD" id="cd01463">
    <property type="entry name" value="vWA_VGCC_like"/>
    <property type="match status" value="1"/>
</dbReference>
<keyword evidence="13" id="KW-0106">Calcium</keyword>
<evidence type="ECO:0000256" key="8">
    <source>
        <dbReference type="ARBA" id="ARBA00022673"/>
    </source>
</evidence>
<feature type="binding site" evidence="23">
    <location>
        <position position="92"/>
    </location>
    <ligand>
        <name>Zn(2+)</name>
        <dbReference type="ChEBI" id="CHEBI:29105"/>
        <label>1</label>
    </ligand>
</feature>
<dbReference type="Gene3D" id="3.30.70.360">
    <property type="match status" value="1"/>
</dbReference>
<feature type="binding site" evidence="23">
    <location>
        <position position="125"/>
    </location>
    <ligand>
        <name>Zn(2+)</name>
        <dbReference type="ChEBI" id="CHEBI:29105"/>
        <label>1</label>
    </ligand>
</feature>
<feature type="domain" description="VWFA" evidence="26">
    <location>
        <begin position="701"/>
        <end position="881"/>
    </location>
</feature>
<comment type="cofactor">
    <cofactor evidence="23">
        <name>Zn(2+)</name>
        <dbReference type="ChEBI" id="CHEBI:29105"/>
    </cofactor>
    <text evidence="23">Binds 2 Zn(2+) ions per subunit.</text>
</comment>
<keyword evidence="7" id="KW-0109">Calcium transport</keyword>
<dbReference type="Pfam" id="PF00092">
    <property type="entry name" value="VWA"/>
    <property type="match status" value="1"/>
</dbReference>
<dbReference type="PANTHER" id="PTHR10166">
    <property type="entry name" value="VOLTAGE-DEPENDENT CALCIUM CHANNEL SUBUNIT ALPHA-2/DELTA-RELATED"/>
    <property type="match status" value="1"/>
</dbReference>
<evidence type="ECO:0000256" key="2">
    <source>
        <dbReference type="ARBA" id="ARBA00004496"/>
    </source>
</evidence>
<evidence type="ECO:0000256" key="9">
    <source>
        <dbReference type="ARBA" id="ARBA00022692"/>
    </source>
</evidence>
<dbReference type="EMBL" id="OZ035828">
    <property type="protein sequence ID" value="CAL1609345.1"/>
    <property type="molecule type" value="Genomic_DNA"/>
</dbReference>
<evidence type="ECO:0000256" key="7">
    <source>
        <dbReference type="ARBA" id="ARBA00022568"/>
    </source>
</evidence>
<dbReference type="InterPro" id="IPR002035">
    <property type="entry name" value="VWF_A"/>
</dbReference>
<feature type="coiled-coil region" evidence="24">
    <location>
        <begin position="532"/>
        <end position="559"/>
    </location>
</feature>
<evidence type="ECO:0000256" key="13">
    <source>
        <dbReference type="ARBA" id="ARBA00022837"/>
    </source>
</evidence>
<feature type="region of interest" description="Disordered" evidence="25">
    <location>
        <begin position="1"/>
        <end position="22"/>
    </location>
</feature>
<keyword evidence="9" id="KW-0812">Transmembrane</keyword>
<evidence type="ECO:0000313" key="27">
    <source>
        <dbReference type="EMBL" id="CAL1609345.1"/>
    </source>
</evidence>
<keyword evidence="14" id="KW-0851">Voltage-gated channel</keyword>
<dbReference type="SUPFAM" id="SSF55031">
    <property type="entry name" value="Bacterial exopeptidase dimerisation domain"/>
    <property type="match status" value="1"/>
</dbReference>
<dbReference type="InterPro" id="IPR011650">
    <property type="entry name" value="Peptidase_M20_dimer"/>
</dbReference>
<keyword evidence="8" id="KW-0107">Calcium channel</keyword>
<dbReference type="Pfam" id="PF08473">
    <property type="entry name" value="VGCC_alpha2"/>
    <property type="match status" value="1"/>
</dbReference>
<feature type="compositionally biased region" description="Low complexity" evidence="25">
    <location>
        <begin position="11"/>
        <end position="22"/>
    </location>
</feature>
<dbReference type="Pfam" id="PF08399">
    <property type="entry name" value="VWA_N"/>
    <property type="match status" value="1"/>
</dbReference>
<evidence type="ECO:0000256" key="23">
    <source>
        <dbReference type="PIRSR" id="PIRSR610159-2"/>
    </source>
</evidence>
<dbReference type="FunFam" id="3.40.50.410:FF:000006">
    <property type="entry name" value="voltage-dependent calcium channel subunit alpha-2/delta-1 isoform X1"/>
    <property type="match status" value="1"/>
</dbReference>
<keyword evidence="12" id="KW-0378">Hydrolase</keyword>
<dbReference type="Pfam" id="PF01546">
    <property type="entry name" value="Peptidase_M20"/>
    <property type="match status" value="1"/>
</dbReference>
<dbReference type="EC" id="3.5.1.14" evidence="5"/>
<accession>A0AAV2M7K6</accession>
<proteinExistence type="inferred from homology"/>
<sequence>MLPDKDGPALGSGSSCSSEGEDPSVSLFRQYLRLKTVHPEPDYDVALKFLDRISKELDLPIKKIEVFPGRVVTIMTWEGTNPKLKSILLNSHTDVVPVFPEHWKYDAFSAFKDAEGNIYARGSQDMKCVTIQYIEAIRKLKAQGHKLTRTVHLMFVPDEEVGGHKGMETFVNHEEFHKLNIGFALDEGLANPTEAFTVFYGERNPWWITIHCPGSPGHGSRFVENTAAEKLHQIINSFLGFREKEKHRLNTSECLTLGDVTTVNMTMVKGGVAYNVIPAEMDVSFDLRIPPTVNLQEFECQIKNWCKEAGDDVTYTFAQIGLPAIGFSPMNRTPILLHDHNEFLNERVFLHGIIIYQRIIPALASVPPLPEEKVWEQERSLCSVLAAALVHLQHLQHQLQRLRRLCRILVRCVPPPRPLDITHRYEISPALRLVHTAALKSHQPGTAVPGAPFTPREPMIFLLSSAPWPGAEGLLFPQHYTVMHWATRIEQEIDRVFQQITGAQQLKGIYNEERRQFSVIKNQPRKIVENVAMDIEKLLAKKRKALDRLASEAERLQREHLWKDSIKELDMAYYDSKAELDYYSMDGEGEVENPSHIKLEFVYDPNFKNNVNYSYTAVQIPTDIYKGAPVILNELNWTQALEKVFMENSREDPSLLWQAFGSATGVTRYYPASPWKAPDKIDLYDVRRRPWYIQGASSPKDMVILVDVSGSVSGLTLKLIKASVMEMLDTLSDDDYVNVARFNEKAEAVVPCFKHLVQANVRNKKIFKDAVQQMQAKGTTDYKSGFHFAFNQLLNKTNVPRANCNKIIMLFTDGGEDRAQDVFMQYNWPNKTVRVFTFSVGQHNYDVTPLQWIACTNKGYYFEIRSICAIRINTQEYLDVLGRPMVLAGSDAKQVQWTNVYQDALGLGLVVTGTLPVFNLTMDGNSQNQLILGVMGVDVHLDEIKRLTPRYNLGANGYIFAIDPNGYLLLHPNLRPKLVNLPEPVTLDFLDAEVEDINKEEIRRQMIDGRPGEMQIKTLVKSIDEQYIDDVFRSYTWAPINATDYSLGLVLPSYNEYYIQADFSDVMLQLQYMQSLLPSSYESSGHVFLAPREYCKRLHLSDNNTQFLQNFLSLIIDISPQSDECDQYLIHNLILDSRIIGELASRVWKNKDLASYGFLAVFASTDGGITRVFPNMAADMWDEDPEPFNSNYYRRSLDNKGYMFRAPQRSVLDDLMGRENDTVGILVSSAIEVNLGGKILKPAVVGVKLDMEAWVDKFKILASNVSDGRSHKCGPSRICEMDCEANTDDLLCYLIDDGGFLVMSNQRDHWKKMGLFFGEVDPFLMYALFNNSIYFRRQSFQYQSACEPISSSHTGAAPRRFFVPSVADLLSLAWWTSTLAWSVMQQLLYGLAYHSWLHHDDLLVDGFETKASSCVTIQSQFHFTNTTNMYNVLQDCGNCSRLIHAKRIENTNLLFVVAETLPCTSCEIERLTQVRTEFREENPCEVLSNARYRKGPTSCFDYSALENTSECGRGHFLTPCLELLLFQLTLPLFYLRL</sequence>
<keyword evidence="24" id="KW-0175">Coiled coil</keyword>
<keyword evidence="6" id="KW-0813">Transport</keyword>
<evidence type="ECO:0000259" key="26">
    <source>
        <dbReference type="PROSITE" id="PS50234"/>
    </source>
</evidence>
<feature type="active site" description="Proton acceptor" evidence="22">
    <location>
        <position position="159"/>
    </location>
</feature>
<dbReference type="CDD" id="cd05646">
    <property type="entry name" value="M20_AcylaseI_like"/>
    <property type="match status" value="1"/>
</dbReference>
<evidence type="ECO:0000256" key="22">
    <source>
        <dbReference type="PIRSR" id="PIRSR610159-1"/>
    </source>
</evidence>
<comment type="similarity">
    <text evidence="3">Belongs to the peptidase M20A family.</text>
</comment>
<keyword evidence="11" id="KW-0732">Signal</keyword>
<evidence type="ECO:0000256" key="16">
    <source>
        <dbReference type="ARBA" id="ARBA00023065"/>
    </source>
</evidence>
<dbReference type="GO" id="GO:0004046">
    <property type="term" value="F:aminoacylase activity"/>
    <property type="evidence" value="ECO:0007669"/>
    <property type="project" value="UniProtKB-EC"/>
</dbReference>
<comment type="similarity">
    <text evidence="4">Belongs to the calcium channel subunit alpha-2/delta family.</text>
</comment>
<evidence type="ECO:0000256" key="11">
    <source>
        <dbReference type="ARBA" id="ARBA00022729"/>
    </source>
</evidence>
<dbReference type="FunFam" id="3.30.70.360:FF:000005">
    <property type="entry name" value="Putative Aminoacylase-1"/>
    <property type="match status" value="1"/>
</dbReference>
<dbReference type="GO" id="GO:0005245">
    <property type="term" value="F:voltage-gated calcium channel activity"/>
    <property type="evidence" value="ECO:0007669"/>
    <property type="project" value="TreeGrafter"/>
</dbReference>
<evidence type="ECO:0000256" key="24">
    <source>
        <dbReference type="SAM" id="Coils"/>
    </source>
</evidence>
<dbReference type="PANTHER" id="PTHR10166:SF69">
    <property type="entry name" value="CALCIUM CHANNEL, VOLTAGE-DEPENDENT, ALPHA 2_DELTA SUBUNIT 2 ISOFORM X1"/>
    <property type="match status" value="1"/>
</dbReference>
<dbReference type="InterPro" id="IPR013680">
    <property type="entry name" value="VDCC_a2/dsu"/>
</dbReference>
<dbReference type="PROSITE" id="PS00758">
    <property type="entry name" value="ARGE_DAPE_CPG2_1"/>
    <property type="match status" value="1"/>
</dbReference>
<evidence type="ECO:0000256" key="4">
    <source>
        <dbReference type="ARBA" id="ARBA00007060"/>
    </source>
</evidence>
<evidence type="ECO:0000256" key="25">
    <source>
        <dbReference type="SAM" id="MobiDB-lite"/>
    </source>
</evidence>
<dbReference type="PROSITE" id="PS00759">
    <property type="entry name" value="ARGE_DAPE_CPG2_2"/>
    <property type="match status" value="1"/>
</dbReference>
<dbReference type="Pfam" id="PF07687">
    <property type="entry name" value="M20_dimer"/>
    <property type="match status" value="1"/>
</dbReference>